<comment type="caution">
    <text evidence="2">The sequence shown here is derived from an EMBL/GenBank/DDBJ whole genome shotgun (WGS) entry which is preliminary data.</text>
</comment>
<evidence type="ECO:0000313" key="2">
    <source>
        <dbReference type="EMBL" id="KAK6292288.1"/>
    </source>
</evidence>
<dbReference type="EMBL" id="JAGTTL010000038">
    <property type="protein sequence ID" value="KAK6292288.1"/>
    <property type="molecule type" value="Genomic_DNA"/>
</dbReference>
<feature type="compositionally biased region" description="Basic and acidic residues" evidence="1">
    <location>
        <begin position="70"/>
        <end position="87"/>
    </location>
</feature>
<dbReference type="Proteomes" id="UP001356427">
    <property type="component" value="Unassembled WGS sequence"/>
</dbReference>
<name>A0AAN8KKD0_9TELE</name>
<dbReference type="AlphaFoldDB" id="A0AAN8KKD0"/>
<evidence type="ECO:0000313" key="3">
    <source>
        <dbReference type="Proteomes" id="UP001356427"/>
    </source>
</evidence>
<organism evidence="2 3">
    <name type="scientific">Coregonus suidteri</name>
    <dbReference type="NCBI Taxonomy" id="861788"/>
    <lineage>
        <taxon>Eukaryota</taxon>
        <taxon>Metazoa</taxon>
        <taxon>Chordata</taxon>
        <taxon>Craniata</taxon>
        <taxon>Vertebrata</taxon>
        <taxon>Euteleostomi</taxon>
        <taxon>Actinopterygii</taxon>
        <taxon>Neopterygii</taxon>
        <taxon>Teleostei</taxon>
        <taxon>Protacanthopterygii</taxon>
        <taxon>Salmoniformes</taxon>
        <taxon>Salmonidae</taxon>
        <taxon>Coregoninae</taxon>
        <taxon>Coregonus</taxon>
    </lineage>
</organism>
<evidence type="ECO:0000256" key="1">
    <source>
        <dbReference type="SAM" id="MobiDB-lite"/>
    </source>
</evidence>
<keyword evidence="3" id="KW-1185">Reference proteome</keyword>
<gene>
    <name evidence="2" type="ORF">J4Q44_G00368720</name>
</gene>
<reference evidence="2 3" key="1">
    <citation type="submission" date="2021-04" db="EMBL/GenBank/DDBJ databases">
        <authorList>
            <person name="De Guttry C."/>
            <person name="Zahm M."/>
            <person name="Klopp C."/>
            <person name="Cabau C."/>
            <person name="Louis A."/>
            <person name="Berthelot C."/>
            <person name="Parey E."/>
            <person name="Roest Crollius H."/>
            <person name="Montfort J."/>
            <person name="Robinson-Rechavi M."/>
            <person name="Bucao C."/>
            <person name="Bouchez O."/>
            <person name="Gislard M."/>
            <person name="Lluch J."/>
            <person name="Milhes M."/>
            <person name="Lampietro C."/>
            <person name="Lopez Roques C."/>
            <person name="Donnadieu C."/>
            <person name="Braasch I."/>
            <person name="Desvignes T."/>
            <person name="Postlethwait J."/>
            <person name="Bobe J."/>
            <person name="Wedekind C."/>
            <person name="Guiguen Y."/>
        </authorList>
    </citation>
    <scope>NUCLEOTIDE SEQUENCE [LARGE SCALE GENOMIC DNA]</scope>
    <source>
        <strain evidence="2">Cs_M1</strain>
        <tissue evidence="2">Blood</tissue>
    </source>
</reference>
<protein>
    <submittedName>
        <fullName evidence="2">Uncharacterized protein</fullName>
    </submittedName>
</protein>
<accession>A0AAN8KKD0</accession>
<feature type="region of interest" description="Disordered" evidence="1">
    <location>
        <begin position="50"/>
        <end position="93"/>
    </location>
</feature>
<proteinExistence type="predicted"/>
<sequence>MVLNCLSRDFTLLRRRFRAVPYLKKLVLSSAVKRNPLPFKTKPGLQSCSGGWGGGGEGCTTTTKRKSRWQTKEKEKQQCRTTRREEQGSLEAS</sequence>